<dbReference type="KEGG" id="rpc:RPC_4144"/>
<protein>
    <recommendedName>
        <fullName evidence="2">XRE family transcriptional regulator</fullName>
    </recommendedName>
</protein>
<evidence type="ECO:0000313" key="1">
    <source>
        <dbReference type="EMBL" id="ABD89669.1"/>
    </source>
</evidence>
<dbReference type="SUPFAM" id="SSF47413">
    <property type="entry name" value="lambda repressor-like DNA-binding domains"/>
    <property type="match status" value="1"/>
</dbReference>
<dbReference type="eggNOG" id="COG1813">
    <property type="taxonomic scope" value="Bacteria"/>
</dbReference>
<dbReference type="GO" id="GO:0003677">
    <property type="term" value="F:DNA binding"/>
    <property type="evidence" value="ECO:0007669"/>
    <property type="project" value="InterPro"/>
</dbReference>
<reference evidence="1" key="1">
    <citation type="submission" date="2006-03" db="EMBL/GenBank/DDBJ databases">
        <title>Complete sequence of Rhodopseudomonas palustris BisB18.</title>
        <authorList>
            <consortium name="US DOE Joint Genome Institute"/>
            <person name="Copeland A."/>
            <person name="Lucas S."/>
            <person name="Lapidus A."/>
            <person name="Barry K."/>
            <person name="Detter J.C."/>
            <person name="Glavina del Rio T."/>
            <person name="Hammon N."/>
            <person name="Israni S."/>
            <person name="Dalin E."/>
            <person name="Tice H."/>
            <person name="Pitluck S."/>
            <person name="Chain P."/>
            <person name="Malfatti S."/>
            <person name="Shin M."/>
            <person name="Vergez L."/>
            <person name="Schmutz J."/>
            <person name="Larimer F."/>
            <person name="Land M."/>
            <person name="Hauser L."/>
            <person name="Pelletier D.A."/>
            <person name="Kyrpides N."/>
            <person name="Anderson I."/>
            <person name="Oda Y."/>
            <person name="Harwood C.S."/>
            <person name="Richardson P."/>
        </authorList>
    </citation>
    <scope>NUCLEOTIDE SEQUENCE [LARGE SCALE GENOMIC DNA]</scope>
    <source>
        <strain evidence="1">BisB18</strain>
    </source>
</reference>
<proteinExistence type="predicted"/>
<sequence>MTSRTLPFPVADALPRLGAAIRTARIRRRKRAADFAHRLDVSLPTLRKLESGDPGVSIGKFVMALWLLDLLPAMIEALDPAADEVGLTLDLARMPKRVRHGGEVDLDDL</sequence>
<name>Q20YW7_RHOPB</name>
<dbReference type="Gene3D" id="1.10.260.40">
    <property type="entry name" value="lambda repressor-like DNA-binding domains"/>
    <property type="match status" value="1"/>
</dbReference>
<dbReference type="AlphaFoldDB" id="Q20YW7"/>
<dbReference type="OrthoDB" id="8092542at2"/>
<dbReference type="EMBL" id="CP000301">
    <property type="protein sequence ID" value="ABD89669.1"/>
    <property type="molecule type" value="Genomic_DNA"/>
</dbReference>
<dbReference type="HOGENOM" id="CLU_153788_1_0_5"/>
<dbReference type="InterPro" id="IPR010982">
    <property type="entry name" value="Lambda_DNA-bd_dom_sf"/>
</dbReference>
<organism evidence="1">
    <name type="scientific">Rhodopseudomonas palustris (strain BisB18)</name>
    <dbReference type="NCBI Taxonomy" id="316056"/>
    <lineage>
        <taxon>Bacteria</taxon>
        <taxon>Pseudomonadati</taxon>
        <taxon>Pseudomonadota</taxon>
        <taxon>Alphaproteobacteria</taxon>
        <taxon>Hyphomicrobiales</taxon>
        <taxon>Nitrobacteraceae</taxon>
        <taxon>Rhodopseudomonas</taxon>
    </lineage>
</organism>
<dbReference type="STRING" id="316056.RPC_4144"/>
<evidence type="ECO:0008006" key="2">
    <source>
        <dbReference type="Google" id="ProtNLM"/>
    </source>
</evidence>
<gene>
    <name evidence="1" type="ordered locus">RPC_4144</name>
</gene>
<accession>Q20YW7</accession>